<feature type="region of interest" description="Disordered" evidence="2">
    <location>
        <begin position="21"/>
        <end position="54"/>
    </location>
</feature>
<dbReference type="Proteomes" id="UP000039324">
    <property type="component" value="Unassembled WGS sequence"/>
</dbReference>
<evidence type="ECO:0000313" key="3">
    <source>
        <dbReference type="EMBL" id="CEO96493.1"/>
    </source>
</evidence>
<feature type="compositionally biased region" description="Basic residues" evidence="2">
    <location>
        <begin position="36"/>
        <end position="47"/>
    </location>
</feature>
<dbReference type="EMBL" id="CDSF01000068">
    <property type="protein sequence ID" value="CEO96493.1"/>
    <property type="molecule type" value="Genomic_DNA"/>
</dbReference>
<reference evidence="3 4" key="1">
    <citation type="submission" date="2015-02" db="EMBL/GenBank/DDBJ databases">
        <authorList>
            <person name="Chooi Y.-H."/>
        </authorList>
    </citation>
    <scope>NUCLEOTIDE SEQUENCE [LARGE SCALE GENOMIC DNA]</scope>
    <source>
        <strain evidence="3">E3</strain>
    </source>
</reference>
<keyword evidence="1" id="KW-0175">Coiled coil</keyword>
<feature type="compositionally biased region" description="Basic and acidic residues" evidence="2">
    <location>
        <begin position="777"/>
        <end position="786"/>
    </location>
</feature>
<feature type="coiled-coil region" evidence="1">
    <location>
        <begin position="634"/>
        <end position="766"/>
    </location>
</feature>
<sequence>MASWPPPGSLPAPACWLRGTDKGAASGAAPDDVVRHGHSNGRRRIRPRGVQAGTARRGVAAIGPSDRLCAPSVHAWRAIAGRGHRSGRLCGQADPGTGRRPGHTTHCTNTFIDLIRAAIRAGHRPVRPADVLVNYLIGTIGSADGTSDPHHLHLLADLARIVDCRTAIGNRQSRVYVVLSATIGAHDSAVGLSALIALVALLLRDPVNEAKIFSEVHVGQFLQIAFNRLLILDTGDERTRVVALLIDLTSSVVVQSHLPALRSLLLSSLTAVIALPGRMSCWGLVSHFQRMAAVPDLQMHIADQILGSSRSAQSVLELCANEPLLAVDMIDRSVQAIAVESLGMEICFMVIDQVAALLDVKPHACLRILSRLCQHSHPARSHVISKNISLSNPSDLERLELLNLYRVIGACKEFDDCGDPISLLVRCLQSAESQETVAAALQHISGAMVSRDLLAVSLLRANESVIEERDSCLKSHSGLKSQVQQLTDEIERRGQERKAAEQDMQRTIDKARQAYNELEARMSQALHHHRSENDALLDKLRQLEQHRHELKDIDKVKNDLRSSNEQRERLAEELDRVRCSNADYKLRCEQLRIQLETSIRDLGDARRQLHEGHEHAAALSRQIKDQSGSFRSAMAEQSRRLADTENMISQERATREQLYKKLVKCIDAYANLEQDLDKANIALSTKERDSVRLGDMAAQLERTLQSNDEEIAKQKDMIVFLESRLETLERERDQLSVRLLASEGRASDLEQQNGKLQEEARMHAELTALIHRLSDTHVSNEARNKSVDASLRTTHTTG</sequence>
<evidence type="ECO:0000256" key="1">
    <source>
        <dbReference type="SAM" id="Coils"/>
    </source>
</evidence>
<protein>
    <submittedName>
        <fullName evidence="3">Uncharacterized protein</fullName>
    </submittedName>
</protein>
<proteinExistence type="predicted"/>
<gene>
    <name evidence="3" type="ORF">PBRA_005102</name>
</gene>
<evidence type="ECO:0000256" key="2">
    <source>
        <dbReference type="SAM" id="MobiDB-lite"/>
    </source>
</evidence>
<dbReference type="AlphaFoldDB" id="A0A0G4IMF8"/>
<evidence type="ECO:0000313" key="4">
    <source>
        <dbReference type="Proteomes" id="UP000039324"/>
    </source>
</evidence>
<keyword evidence="4" id="KW-1185">Reference proteome</keyword>
<dbReference type="STRING" id="37360.A0A0G4IMF8"/>
<accession>A0A0G4IMF8</accession>
<feature type="region of interest" description="Disordered" evidence="2">
    <location>
        <begin position="777"/>
        <end position="798"/>
    </location>
</feature>
<organism evidence="3 4">
    <name type="scientific">Plasmodiophora brassicae</name>
    <name type="common">Clubroot disease agent</name>
    <dbReference type="NCBI Taxonomy" id="37360"/>
    <lineage>
        <taxon>Eukaryota</taxon>
        <taxon>Sar</taxon>
        <taxon>Rhizaria</taxon>
        <taxon>Endomyxa</taxon>
        <taxon>Phytomyxea</taxon>
        <taxon>Plasmodiophorida</taxon>
        <taxon>Plasmodiophoridae</taxon>
        <taxon>Plasmodiophora</taxon>
    </lineage>
</organism>
<feature type="coiled-coil region" evidence="1">
    <location>
        <begin position="483"/>
        <end position="608"/>
    </location>
</feature>
<name>A0A0G4IMF8_PLABS</name>